<feature type="domain" description="Fumarase C C-terminal" evidence="1">
    <location>
        <begin position="10"/>
        <end position="61"/>
    </location>
</feature>
<evidence type="ECO:0000259" key="1">
    <source>
        <dbReference type="Pfam" id="PF10415"/>
    </source>
</evidence>
<keyword evidence="3" id="KW-1185">Reference proteome</keyword>
<dbReference type="Proteomes" id="UP001629392">
    <property type="component" value="Unassembled WGS sequence"/>
</dbReference>
<evidence type="ECO:0000313" key="2">
    <source>
        <dbReference type="EMBL" id="MFM0721086.1"/>
    </source>
</evidence>
<reference evidence="2 3" key="1">
    <citation type="journal article" date="2024" name="Chem. Sci.">
        <title>Discovery of megapolipeptins by genome mining of a Burkholderiales bacteria collection.</title>
        <authorList>
            <person name="Paulo B.S."/>
            <person name="Recchia M.J.J."/>
            <person name="Lee S."/>
            <person name="Fergusson C.H."/>
            <person name="Romanowski S.B."/>
            <person name="Hernandez A."/>
            <person name="Krull N."/>
            <person name="Liu D.Y."/>
            <person name="Cavanagh H."/>
            <person name="Bos A."/>
            <person name="Gray C.A."/>
            <person name="Murphy B.T."/>
            <person name="Linington R.G."/>
            <person name="Eustaquio A.S."/>
        </authorList>
    </citation>
    <scope>NUCLEOTIDE SEQUENCE [LARGE SCALE GENOMIC DNA]</scope>
    <source>
        <strain evidence="2 3">RL17-350-BIC-E</strain>
    </source>
</reference>
<accession>A0ABW9EPQ7</accession>
<dbReference type="InterPro" id="IPR018951">
    <property type="entry name" value="Fumarase_C_C"/>
</dbReference>
<comment type="caution">
    <text evidence="2">The sequence shown here is derived from an EMBL/GenBank/DDBJ whole genome shotgun (WGS) entry which is preliminary data.</text>
</comment>
<dbReference type="Gene3D" id="1.10.40.30">
    <property type="entry name" value="Fumarase/aspartase (C-terminal domain)"/>
    <property type="match status" value="1"/>
</dbReference>
<gene>
    <name evidence="2" type="ORF">PQQ73_32775</name>
</gene>
<sequence length="64" mass="6704">MNVENALLSITALNPVLGYDAVARISALALREGITPRAAALSLGLIDAEQYDRIVDPARLAGAK</sequence>
<dbReference type="EMBL" id="JAQQCL010000038">
    <property type="protein sequence ID" value="MFM0721086.1"/>
    <property type="molecule type" value="Genomic_DNA"/>
</dbReference>
<organism evidence="2 3">
    <name type="scientific">Paraburkholderia strydomiana</name>
    <dbReference type="NCBI Taxonomy" id="1245417"/>
    <lineage>
        <taxon>Bacteria</taxon>
        <taxon>Pseudomonadati</taxon>
        <taxon>Pseudomonadota</taxon>
        <taxon>Betaproteobacteria</taxon>
        <taxon>Burkholderiales</taxon>
        <taxon>Burkholderiaceae</taxon>
        <taxon>Paraburkholderia</taxon>
    </lineage>
</organism>
<name>A0ABW9EPQ7_9BURK</name>
<dbReference type="SUPFAM" id="SSF48557">
    <property type="entry name" value="L-aspartase-like"/>
    <property type="match status" value="1"/>
</dbReference>
<dbReference type="Pfam" id="PF10415">
    <property type="entry name" value="FumaraseC_C"/>
    <property type="match status" value="1"/>
</dbReference>
<protein>
    <recommendedName>
        <fullName evidence="1">Fumarase C C-terminal domain-containing protein</fullName>
    </recommendedName>
</protein>
<dbReference type="InterPro" id="IPR008948">
    <property type="entry name" value="L-Aspartase-like"/>
</dbReference>
<proteinExistence type="predicted"/>
<dbReference type="RefSeq" id="WP_408148706.1">
    <property type="nucleotide sequence ID" value="NZ_JAQQCL010000038.1"/>
</dbReference>
<evidence type="ECO:0000313" key="3">
    <source>
        <dbReference type="Proteomes" id="UP001629392"/>
    </source>
</evidence>